<dbReference type="GO" id="GO:0016567">
    <property type="term" value="P:protein ubiquitination"/>
    <property type="evidence" value="ECO:0007669"/>
    <property type="project" value="TreeGrafter"/>
</dbReference>
<dbReference type="GO" id="GO:0005634">
    <property type="term" value="C:nucleus"/>
    <property type="evidence" value="ECO:0007669"/>
    <property type="project" value="TreeGrafter"/>
</dbReference>
<gene>
    <name evidence="2" type="ORF">SS50377_22611</name>
</gene>
<dbReference type="Proteomes" id="UP000018208">
    <property type="component" value="Unassembled WGS sequence"/>
</dbReference>
<dbReference type="GeneID" id="94296634"/>
<keyword evidence="3" id="KW-1185">Reference proteome</keyword>
<dbReference type="InterPro" id="IPR010734">
    <property type="entry name" value="Copine_C"/>
</dbReference>
<organism evidence="2 3">
    <name type="scientific">Spironucleus salmonicida</name>
    <dbReference type="NCBI Taxonomy" id="348837"/>
    <lineage>
        <taxon>Eukaryota</taxon>
        <taxon>Metamonada</taxon>
        <taxon>Diplomonadida</taxon>
        <taxon>Hexamitidae</taxon>
        <taxon>Hexamitinae</taxon>
        <taxon>Spironucleus</taxon>
    </lineage>
</organism>
<feature type="domain" description="Copine C-terminal" evidence="1">
    <location>
        <begin position="48"/>
        <end position="241"/>
    </location>
</feature>
<accession>A0A9P8LUT3</accession>
<dbReference type="RefSeq" id="XP_067765767.1">
    <property type="nucleotide sequence ID" value="XM_067906499.1"/>
</dbReference>
<reference evidence="2 3" key="1">
    <citation type="journal article" date="2014" name="PLoS Genet.">
        <title>The Genome of Spironucleus salmonicida Highlights a Fish Pathogen Adapted to Fluctuating Environments.</title>
        <authorList>
            <person name="Xu F."/>
            <person name="Jerlstrom-Hultqvist J."/>
            <person name="Einarsson E."/>
            <person name="Astvaldsson A."/>
            <person name="Svard S.G."/>
            <person name="Andersson J.O."/>
        </authorList>
    </citation>
    <scope>NUCLEOTIDE SEQUENCE [LARGE SCALE GENOMIC DNA]</scope>
    <source>
        <strain evidence="2 3">ATCC 50377</strain>
    </source>
</reference>
<evidence type="ECO:0000259" key="1">
    <source>
        <dbReference type="Pfam" id="PF07002"/>
    </source>
</evidence>
<sequence length="248" mass="28872">MNQIKMGCGQPKINMNYGSFEELLTEIKSKDFQSVFYLDFARIDNFAKQHIYTQIIQNLAAILHIFDADQIYPVFRFDDAVYPLRFPDFKNYMFAGEYRVIEEVENAVKTISGKQESTLDCVLDHAIEQSEQSPNQHLIMMVLISDFCEVTSLTHSKLVKCSSFPVSFIICGSGAGSYKKFISLDVMRTRIFDNLHFVDYGKIQYQMGYYNLLSEEEKTKLTQRDFLVEFFREVPTQRKLIDELGMLQ</sequence>
<dbReference type="GO" id="GO:0004842">
    <property type="term" value="F:ubiquitin-protein transferase activity"/>
    <property type="evidence" value="ECO:0007669"/>
    <property type="project" value="TreeGrafter"/>
</dbReference>
<dbReference type="PANTHER" id="PTHR45751:SF11">
    <property type="entry name" value="COPINE FAMILY PROTEIN 2"/>
    <property type="match status" value="1"/>
</dbReference>
<comment type="caution">
    <text evidence="2">The sequence shown here is derived from an EMBL/GenBank/DDBJ whole genome shotgun (WGS) entry which is preliminary data.</text>
</comment>
<dbReference type="EMBL" id="AUWU02000003">
    <property type="protein sequence ID" value="KAH0574994.1"/>
    <property type="molecule type" value="Genomic_DNA"/>
</dbReference>
<dbReference type="AlphaFoldDB" id="A0A9P8LUT3"/>
<evidence type="ECO:0000313" key="2">
    <source>
        <dbReference type="EMBL" id="KAH0574994.1"/>
    </source>
</evidence>
<name>A0A9P8LUT3_9EUKA</name>
<protein>
    <submittedName>
        <fullName evidence="2">Copine I</fullName>
    </submittedName>
</protein>
<dbReference type="PANTHER" id="PTHR45751">
    <property type="entry name" value="COPINE FAMILY PROTEIN 1"/>
    <property type="match status" value="1"/>
</dbReference>
<dbReference type="InterPro" id="IPR052079">
    <property type="entry name" value="E3_ligase/Copine_domain"/>
</dbReference>
<evidence type="ECO:0000313" key="3">
    <source>
        <dbReference type="Proteomes" id="UP000018208"/>
    </source>
</evidence>
<dbReference type="Pfam" id="PF07002">
    <property type="entry name" value="Copine"/>
    <property type="match status" value="1"/>
</dbReference>
<proteinExistence type="predicted"/>
<dbReference type="KEGG" id="ssao:94296634"/>